<name>A0A2W2B3W6_9BACT</name>
<sequence>MYKFRFKNLYDMHDNIKGALDIVSGPETIDPTITTADNRNFSLLAILKRIENGSWTLLKDAHGLPLKSGDITVPGGAGAQNAIVIFLYVQSGGTGPGTFQGIDVCTFAMPQDISFVVTGDDDVDVQIETTNLPVVIASTAPPAAWSGSYHVDTYNAAVPAAATKTITLKSDAQMGGNLTSVISLFDGSTVSPAGHQIGFTFQENNIYLVCYDVPPTQQPTLGKTIQEAIYMWVSEGVKDDGGGIGILNGHIIHIPGNNPLATVFAPYNLDVMSQWRSLNAAFTKLNAFSQQHAKELSSIRTATRIDVSHVVLDKNVLVDVAAEKILAK</sequence>
<proteinExistence type="predicted"/>
<evidence type="ECO:0000313" key="1">
    <source>
        <dbReference type="EMBL" id="PZF70929.1"/>
    </source>
</evidence>
<dbReference type="EMBL" id="QKTW01000028">
    <property type="protein sequence ID" value="PZF70929.1"/>
    <property type="molecule type" value="Genomic_DNA"/>
</dbReference>
<evidence type="ECO:0000313" key="2">
    <source>
        <dbReference type="Proteomes" id="UP000248745"/>
    </source>
</evidence>
<comment type="caution">
    <text evidence="1">The sequence shown here is derived from an EMBL/GenBank/DDBJ whole genome shotgun (WGS) entry which is preliminary data.</text>
</comment>
<accession>A0A2W2B3W6</accession>
<keyword evidence="2" id="KW-1185">Reference proteome</keyword>
<dbReference type="AlphaFoldDB" id="A0A2W2B3W6"/>
<gene>
    <name evidence="1" type="ORF">DN068_21115</name>
</gene>
<dbReference type="Proteomes" id="UP000248745">
    <property type="component" value="Unassembled WGS sequence"/>
</dbReference>
<protein>
    <submittedName>
        <fullName evidence="1">Uncharacterized protein</fullName>
    </submittedName>
</protein>
<reference evidence="1 2" key="1">
    <citation type="submission" date="2018-06" db="EMBL/GenBank/DDBJ databases">
        <title>Mucibacter soli gen. nov., sp. nov., a new member of the family Chitinophagaceae producing mucin.</title>
        <authorList>
            <person name="Kim M.-K."/>
            <person name="Park S."/>
            <person name="Kim T.-S."/>
            <person name="Joung Y."/>
            <person name="Han J.-H."/>
            <person name="Kim S.B."/>
        </authorList>
    </citation>
    <scope>NUCLEOTIDE SEQUENCE [LARGE SCALE GENOMIC DNA]</scope>
    <source>
        <strain evidence="1 2">R1-15</strain>
    </source>
</reference>
<dbReference type="RefSeq" id="WP_111000945.1">
    <property type="nucleotide sequence ID" value="NZ_QKTW01000028.1"/>
</dbReference>
<organism evidence="1 2">
    <name type="scientific">Taibaiella soli</name>
    <dbReference type="NCBI Taxonomy" id="1649169"/>
    <lineage>
        <taxon>Bacteria</taxon>
        <taxon>Pseudomonadati</taxon>
        <taxon>Bacteroidota</taxon>
        <taxon>Chitinophagia</taxon>
        <taxon>Chitinophagales</taxon>
        <taxon>Chitinophagaceae</taxon>
        <taxon>Taibaiella</taxon>
    </lineage>
</organism>